<dbReference type="EMBL" id="KZ998015">
    <property type="protein sequence ID" value="RKO86657.1"/>
    <property type="molecule type" value="Genomic_DNA"/>
</dbReference>
<gene>
    <name evidence="1" type="ORF">BDK51DRAFT_38100</name>
</gene>
<dbReference type="OrthoDB" id="10257471at2759"/>
<dbReference type="Gene3D" id="3.80.10.10">
    <property type="entry name" value="Ribonuclease Inhibitor"/>
    <property type="match status" value="1"/>
</dbReference>
<dbReference type="AlphaFoldDB" id="A0A4V1IQI3"/>
<dbReference type="SUPFAM" id="SSF52047">
    <property type="entry name" value="RNI-like"/>
    <property type="match status" value="1"/>
</dbReference>
<dbReference type="Proteomes" id="UP000269721">
    <property type="component" value="Unassembled WGS sequence"/>
</dbReference>
<proteinExistence type="predicted"/>
<dbReference type="PANTHER" id="PTHR16134:SF119">
    <property type="entry name" value="AT02038P-RELATED"/>
    <property type="match status" value="1"/>
</dbReference>
<evidence type="ECO:0000313" key="2">
    <source>
        <dbReference type="Proteomes" id="UP000269721"/>
    </source>
</evidence>
<reference evidence="2" key="1">
    <citation type="journal article" date="2018" name="Nat. Microbiol.">
        <title>Leveraging single-cell genomics to expand the fungal tree of life.</title>
        <authorList>
            <person name="Ahrendt S.R."/>
            <person name="Quandt C.A."/>
            <person name="Ciobanu D."/>
            <person name="Clum A."/>
            <person name="Salamov A."/>
            <person name="Andreopoulos B."/>
            <person name="Cheng J.F."/>
            <person name="Woyke T."/>
            <person name="Pelin A."/>
            <person name="Henrissat B."/>
            <person name="Reynolds N.K."/>
            <person name="Benny G.L."/>
            <person name="Smith M.E."/>
            <person name="James T.Y."/>
            <person name="Grigoriev I.V."/>
        </authorList>
    </citation>
    <scope>NUCLEOTIDE SEQUENCE [LARGE SCALE GENOMIC DNA]</scope>
</reference>
<organism evidence="1 2">
    <name type="scientific">Blyttiomyces helicus</name>
    <dbReference type="NCBI Taxonomy" id="388810"/>
    <lineage>
        <taxon>Eukaryota</taxon>
        <taxon>Fungi</taxon>
        <taxon>Fungi incertae sedis</taxon>
        <taxon>Chytridiomycota</taxon>
        <taxon>Chytridiomycota incertae sedis</taxon>
        <taxon>Chytridiomycetes</taxon>
        <taxon>Chytridiomycetes incertae sedis</taxon>
        <taxon>Blyttiomyces</taxon>
    </lineage>
</organism>
<evidence type="ECO:0000313" key="1">
    <source>
        <dbReference type="EMBL" id="RKO86657.1"/>
    </source>
</evidence>
<dbReference type="InterPro" id="IPR032675">
    <property type="entry name" value="LRR_dom_sf"/>
</dbReference>
<name>A0A4V1IQI3_9FUNG</name>
<dbReference type="PANTHER" id="PTHR16134">
    <property type="entry name" value="F-BOX/TPR REPEAT PROTEIN POF3"/>
    <property type="match status" value="1"/>
</dbReference>
<keyword evidence="2" id="KW-1185">Reference proteome</keyword>
<protein>
    <submittedName>
        <fullName evidence="1">Uncharacterized protein</fullName>
    </submittedName>
</protein>
<sequence length="447" mass="49117">MPSTAHVLLDVAERACTACLTSLDATSPASTPDVDAAILACRRWRAPPLPIFLRSRTWATPPDDVLRYVFQWLRALGTYHARAALYSCTLVCRAWALVGTEELWRVVNVVSLTKTEKPLSRLVATVTNKNRSRLRGQASVGPFVRALRIAAVPLPKTVFGFMFSTAAHHFPNLRCVQITETELSLHCLAALFDSGPKLAAFYFDGYMEETKDIFCKSDDVGKAIIEGVRRLVSLKFYTPDVERDADFVTTLHSRIAANSPNLKSLYCPYIDEYFSDPFTTTDIAAIAASCLELVAVELTRGGHNVTDAAVEALLTHCPAIKHLGLFDTESLDTELALCDLLSSRGSALAHLRIGGSDWRNMSADLPIVLSESVAKLQCLRLFGNQTLSSGSLIRLPALRFLEVSMVDAEIEDAVTPRVCVSRHESGCYTPFDMFAGCWDRLVGTLPP</sequence>
<accession>A0A4V1IQI3</accession>